<reference evidence="2 4" key="2">
    <citation type="journal article" date="2013" name="Nature">
        <title>Insights into bilaterian evolution from three spiralian genomes.</title>
        <authorList>
            <person name="Simakov O."/>
            <person name="Marletaz F."/>
            <person name="Cho S.J."/>
            <person name="Edsinger-Gonzales E."/>
            <person name="Havlak P."/>
            <person name="Hellsten U."/>
            <person name="Kuo D.H."/>
            <person name="Larsson T."/>
            <person name="Lv J."/>
            <person name="Arendt D."/>
            <person name="Savage R."/>
            <person name="Osoegawa K."/>
            <person name="de Jong P."/>
            <person name="Grimwood J."/>
            <person name="Chapman J.A."/>
            <person name="Shapiro H."/>
            <person name="Aerts A."/>
            <person name="Otillar R.P."/>
            <person name="Terry A.Y."/>
            <person name="Boore J.L."/>
            <person name="Grigoriev I.V."/>
            <person name="Lindberg D.R."/>
            <person name="Seaver E.C."/>
            <person name="Weisblat D.A."/>
            <person name="Putnam N.H."/>
            <person name="Rokhsar D.S."/>
        </authorList>
    </citation>
    <scope>NUCLEOTIDE SEQUENCE</scope>
    <source>
        <strain evidence="2 4">I ESC-2004</strain>
    </source>
</reference>
<keyword evidence="1" id="KW-0812">Transmembrane</keyword>
<keyword evidence="1" id="KW-0472">Membrane</keyword>
<dbReference type="EMBL" id="AMQN01010231">
    <property type="status" value="NOT_ANNOTATED_CDS"/>
    <property type="molecule type" value="Genomic_DNA"/>
</dbReference>
<dbReference type="InterPro" id="IPR000643">
    <property type="entry name" value="Iodothyronine_deiodinase"/>
</dbReference>
<feature type="transmembrane region" description="Helical" evidence="1">
    <location>
        <begin position="22"/>
        <end position="42"/>
    </location>
</feature>
<dbReference type="Pfam" id="PF00837">
    <property type="entry name" value="T4_deiodinase"/>
    <property type="match status" value="1"/>
</dbReference>
<protein>
    <submittedName>
        <fullName evidence="2 3">Uncharacterized protein</fullName>
    </submittedName>
</protein>
<reference evidence="3" key="3">
    <citation type="submission" date="2015-06" db="UniProtKB">
        <authorList>
            <consortium name="EnsemblMetazoa"/>
        </authorList>
    </citation>
    <scope>IDENTIFICATION</scope>
</reference>
<evidence type="ECO:0000256" key="1">
    <source>
        <dbReference type="SAM" id="Phobius"/>
    </source>
</evidence>
<evidence type="ECO:0000313" key="3">
    <source>
        <dbReference type="EnsemblMetazoa" id="CapteP205947"/>
    </source>
</evidence>
<accession>R7TZC6</accession>
<dbReference type="AlphaFoldDB" id="R7TZC6"/>
<dbReference type="Gene3D" id="3.40.30.10">
    <property type="entry name" value="Glutaredoxin"/>
    <property type="match status" value="1"/>
</dbReference>
<keyword evidence="1" id="KW-1133">Transmembrane helix</keyword>
<evidence type="ECO:0000313" key="2">
    <source>
        <dbReference type="EMBL" id="ELT98982.1"/>
    </source>
</evidence>
<organism evidence="2">
    <name type="scientific">Capitella teleta</name>
    <name type="common">Polychaete worm</name>
    <dbReference type="NCBI Taxonomy" id="283909"/>
    <lineage>
        <taxon>Eukaryota</taxon>
        <taxon>Metazoa</taxon>
        <taxon>Spiralia</taxon>
        <taxon>Lophotrochozoa</taxon>
        <taxon>Annelida</taxon>
        <taxon>Polychaeta</taxon>
        <taxon>Sedentaria</taxon>
        <taxon>Scolecida</taxon>
        <taxon>Capitellidae</taxon>
        <taxon>Capitella</taxon>
    </lineage>
</organism>
<dbReference type="EnsemblMetazoa" id="CapteT205947">
    <property type="protein sequence ID" value="CapteP205947"/>
    <property type="gene ID" value="CapteG205947"/>
</dbReference>
<keyword evidence="4" id="KW-1185">Reference proteome</keyword>
<dbReference type="HOGENOM" id="CLU_1519293_0_0_1"/>
<dbReference type="EMBL" id="KB307360">
    <property type="protein sequence ID" value="ELT98982.1"/>
    <property type="molecule type" value="Genomic_DNA"/>
</dbReference>
<evidence type="ECO:0000313" key="4">
    <source>
        <dbReference type="Proteomes" id="UP000014760"/>
    </source>
</evidence>
<reference evidence="4" key="1">
    <citation type="submission" date="2012-12" db="EMBL/GenBank/DDBJ databases">
        <authorList>
            <person name="Hellsten U."/>
            <person name="Grimwood J."/>
            <person name="Chapman J.A."/>
            <person name="Shapiro H."/>
            <person name="Aerts A."/>
            <person name="Otillar R.P."/>
            <person name="Terry A.Y."/>
            <person name="Boore J.L."/>
            <person name="Simakov O."/>
            <person name="Marletaz F."/>
            <person name="Cho S.-J."/>
            <person name="Edsinger-Gonzales E."/>
            <person name="Havlak P."/>
            <person name="Kuo D.-H."/>
            <person name="Larsson T."/>
            <person name="Lv J."/>
            <person name="Arendt D."/>
            <person name="Savage R."/>
            <person name="Osoegawa K."/>
            <person name="de Jong P."/>
            <person name="Lindberg D.R."/>
            <person name="Seaver E.C."/>
            <person name="Weisblat D.A."/>
            <person name="Putnam N.H."/>
            <person name="Grigoriev I.V."/>
            <person name="Rokhsar D.S."/>
        </authorList>
    </citation>
    <scope>NUCLEOTIDE SEQUENCE</scope>
    <source>
        <strain evidence="4">I ESC-2004</strain>
    </source>
</reference>
<dbReference type="OrthoDB" id="428577at2759"/>
<name>R7TZC6_CAPTE</name>
<gene>
    <name evidence="2" type="ORF">CAPTEDRAFT_205947</name>
</gene>
<proteinExistence type="predicted"/>
<sequence>MAASQAPDVEEEGANYQAHSPLYVYIVTFLVHFGMALTVIFWRVMFNIPLVRGPFVRYLRQHGEKAITEEDFVSRMVTYKSWLGMSRSATVDALKTVKLHGPMVDSKLITLSNLPCRLSDFMKAGRPLVINMGSDKKMMKKILQIDWNGGCMRKNKFSSMRDLREQFQRVTQMWVKV</sequence>
<dbReference type="Proteomes" id="UP000014760">
    <property type="component" value="Unassembled WGS sequence"/>
</dbReference>
<dbReference type="GO" id="GO:0004800">
    <property type="term" value="F:thyroxine 5'-deiodinase activity"/>
    <property type="evidence" value="ECO:0007669"/>
    <property type="project" value="InterPro"/>
</dbReference>